<proteinExistence type="predicted"/>
<name>A0ACC2TJL1_9FUNG</name>
<gene>
    <name evidence="1" type="ORF">DSO57_1001393</name>
</gene>
<reference evidence="1" key="1">
    <citation type="submission" date="2022-04" db="EMBL/GenBank/DDBJ databases">
        <title>Genome of the entomopathogenic fungus Entomophthora muscae.</title>
        <authorList>
            <person name="Elya C."/>
            <person name="Lovett B.R."/>
            <person name="Lee E."/>
            <person name="Macias A.M."/>
            <person name="Hajek A.E."/>
            <person name="De Bivort B.L."/>
            <person name="Kasson M.T."/>
            <person name="De Fine Licht H.H."/>
            <person name="Stajich J.E."/>
        </authorList>
    </citation>
    <scope>NUCLEOTIDE SEQUENCE</scope>
    <source>
        <strain evidence="1">Berkeley</strain>
    </source>
</reference>
<comment type="caution">
    <text evidence="1">The sequence shown here is derived from an EMBL/GenBank/DDBJ whole genome shotgun (WGS) entry which is preliminary data.</text>
</comment>
<sequence>MKKRVILPAIYVNIPPTITQNCKFTPLLTLDHAIFPHCTKKGPKMPAKPLHSLKDLAHTVDERFVLAYPADPLPLVALSWEETLPGVAHF</sequence>
<dbReference type="Proteomes" id="UP001165960">
    <property type="component" value="Unassembled WGS sequence"/>
</dbReference>
<protein>
    <submittedName>
        <fullName evidence="1">Uncharacterized protein</fullName>
    </submittedName>
</protein>
<evidence type="ECO:0000313" key="2">
    <source>
        <dbReference type="Proteomes" id="UP001165960"/>
    </source>
</evidence>
<keyword evidence="2" id="KW-1185">Reference proteome</keyword>
<accession>A0ACC2TJL1</accession>
<organism evidence="1 2">
    <name type="scientific">Entomophthora muscae</name>
    <dbReference type="NCBI Taxonomy" id="34485"/>
    <lineage>
        <taxon>Eukaryota</taxon>
        <taxon>Fungi</taxon>
        <taxon>Fungi incertae sedis</taxon>
        <taxon>Zoopagomycota</taxon>
        <taxon>Entomophthoromycotina</taxon>
        <taxon>Entomophthoromycetes</taxon>
        <taxon>Entomophthorales</taxon>
        <taxon>Entomophthoraceae</taxon>
        <taxon>Entomophthora</taxon>
    </lineage>
</organism>
<dbReference type="EMBL" id="QTSX02002843">
    <property type="protein sequence ID" value="KAJ9074920.1"/>
    <property type="molecule type" value="Genomic_DNA"/>
</dbReference>
<evidence type="ECO:0000313" key="1">
    <source>
        <dbReference type="EMBL" id="KAJ9074920.1"/>
    </source>
</evidence>